<feature type="region of interest" description="Disordered" evidence="1">
    <location>
        <begin position="139"/>
        <end position="163"/>
    </location>
</feature>
<keyword evidence="3" id="KW-1185">Reference proteome</keyword>
<dbReference type="AlphaFoldDB" id="A0A0L0RZ71"/>
<dbReference type="VEuPathDB" id="FungiDB:AMAG_01278"/>
<proteinExistence type="predicted"/>
<dbReference type="Proteomes" id="UP000054350">
    <property type="component" value="Unassembled WGS sequence"/>
</dbReference>
<protein>
    <submittedName>
        <fullName evidence="2">Uncharacterized protein</fullName>
    </submittedName>
</protein>
<name>A0A0L0RZ71_ALLM3</name>
<feature type="region of interest" description="Disordered" evidence="1">
    <location>
        <begin position="1"/>
        <end position="107"/>
    </location>
</feature>
<accession>A0A0L0RZ71</accession>
<feature type="compositionally biased region" description="Low complexity" evidence="1">
    <location>
        <begin position="113"/>
        <end position="125"/>
    </location>
</feature>
<feature type="region of interest" description="Disordered" evidence="1">
    <location>
        <begin position="113"/>
        <end position="132"/>
    </location>
</feature>
<evidence type="ECO:0000313" key="3">
    <source>
        <dbReference type="Proteomes" id="UP000054350"/>
    </source>
</evidence>
<evidence type="ECO:0000256" key="1">
    <source>
        <dbReference type="SAM" id="MobiDB-lite"/>
    </source>
</evidence>
<sequence length="281" mass="28959">MGCGASKQAAEQAIPSDQRTAPGQAVASPAPATVAASAVAAPAPATATPTTAAPARPAAASSSAGKAKPTSAARSLVDPAIRSDSGIGTRHSAGSNKSVPAPLPAKPLPSIAAASEAAPASQPTAFEIPLDDAVKVKARKPMSANPRNRRRTQLQPVHVSNEELMRKIKEAEAKWDEDPIAKDKDLDPTLLRAIMSERESRIAQNRAREIEEKKARLAQHDQHVRAVADRKNKLAAAAAAAANAAGDELEVLKMSWGGDSTASRQGLAAARLADVPMGLEG</sequence>
<evidence type="ECO:0000313" key="2">
    <source>
        <dbReference type="EMBL" id="KNE55381.1"/>
    </source>
</evidence>
<feature type="compositionally biased region" description="Low complexity" evidence="1">
    <location>
        <begin position="25"/>
        <end position="73"/>
    </location>
</feature>
<reference evidence="3" key="2">
    <citation type="submission" date="2009-11" db="EMBL/GenBank/DDBJ databases">
        <title>The Genome Sequence of Allomyces macrogynus strain ATCC 38327.</title>
        <authorList>
            <consortium name="The Broad Institute Genome Sequencing Platform"/>
            <person name="Russ C."/>
            <person name="Cuomo C."/>
            <person name="Shea T."/>
            <person name="Young S.K."/>
            <person name="Zeng Q."/>
            <person name="Koehrsen M."/>
            <person name="Haas B."/>
            <person name="Borodovsky M."/>
            <person name="Guigo R."/>
            <person name="Alvarado L."/>
            <person name="Berlin A."/>
            <person name="Borenstein D."/>
            <person name="Chen Z."/>
            <person name="Engels R."/>
            <person name="Freedman E."/>
            <person name="Gellesch M."/>
            <person name="Goldberg J."/>
            <person name="Griggs A."/>
            <person name="Gujja S."/>
            <person name="Heiman D."/>
            <person name="Hepburn T."/>
            <person name="Howarth C."/>
            <person name="Jen D."/>
            <person name="Larson L."/>
            <person name="Lewis B."/>
            <person name="Mehta T."/>
            <person name="Park D."/>
            <person name="Pearson M."/>
            <person name="Roberts A."/>
            <person name="Saif S."/>
            <person name="Shenoy N."/>
            <person name="Sisk P."/>
            <person name="Stolte C."/>
            <person name="Sykes S."/>
            <person name="Walk T."/>
            <person name="White J."/>
            <person name="Yandava C."/>
            <person name="Burger G."/>
            <person name="Gray M.W."/>
            <person name="Holland P.W.H."/>
            <person name="King N."/>
            <person name="Lang F.B.F."/>
            <person name="Roger A.J."/>
            <person name="Ruiz-Trillo I."/>
            <person name="Lander E."/>
            <person name="Nusbaum C."/>
        </authorList>
    </citation>
    <scope>NUCLEOTIDE SEQUENCE [LARGE SCALE GENOMIC DNA]</scope>
    <source>
        <strain evidence="3">ATCC 38327</strain>
    </source>
</reference>
<gene>
    <name evidence="2" type="ORF">AMAG_01278</name>
</gene>
<dbReference type="OrthoDB" id="5583889at2759"/>
<dbReference type="EMBL" id="GG745329">
    <property type="protein sequence ID" value="KNE55381.1"/>
    <property type="molecule type" value="Genomic_DNA"/>
</dbReference>
<organism evidence="2 3">
    <name type="scientific">Allomyces macrogynus (strain ATCC 38327)</name>
    <name type="common">Allomyces javanicus var. macrogynus</name>
    <dbReference type="NCBI Taxonomy" id="578462"/>
    <lineage>
        <taxon>Eukaryota</taxon>
        <taxon>Fungi</taxon>
        <taxon>Fungi incertae sedis</taxon>
        <taxon>Blastocladiomycota</taxon>
        <taxon>Blastocladiomycetes</taxon>
        <taxon>Blastocladiales</taxon>
        <taxon>Blastocladiaceae</taxon>
        <taxon>Allomyces</taxon>
    </lineage>
</organism>
<reference evidence="2 3" key="1">
    <citation type="submission" date="2009-11" db="EMBL/GenBank/DDBJ databases">
        <title>Annotation of Allomyces macrogynus ATCC 38327.</title>
        <authorList>
            <consortium name="The Broad Institute Genome Sequencing Platform"/>
            <person name="Russ C."/>
            <person name="Cuomo C."/>
            <person name="Burger G."/>
            <person name="Gray M.W."/>
            <person name="Holland P.W.H."/>
            <person name="King N."/>
            <person name="Lang F.B.F."/>
            <person name="Roger A.J."/>
            <person name="Ruiz-Trillo I."/>
            <person name="Young S.K."/>
            <person name="Zeng Q."/>
            <person name="Gargeya S."/>
            <person name="Fitzgerald M."/>
            <person name="Haas B."/>
            <person name="Abouelleil A."/>
            <person name="Alvarado L."/>
            <person name="Arachchi H.M."/>
            <person name="Berlin A."/>
            <person name="Chapman S.B."/>
            <person name="Gearin G."/>
            <person name="Goldberg J."/>
            <person name="Griggs A."/>
            <person name="Gujja S."/>
            <person name="Hansen M."/>
            <person name="Heiman D."/>
            <person name="Howarth C."/>
            <person name="Larimer J."/>
            <person name="Lui A."/>
            <person name="MacDonald P.J.P."/>
            <person name="McCowen C."/>
            <person name="Montmayeur A."/>
            <person name="Murphy C."/>
            <person name="Neiman D."/>
            <person name="Pearson M."/>
            <person name="Priest M."/>
            <person name="Roberts A."/>
            <person name="Saif S."/>
            <person name="Shea T."/>
            <person name="Sisk P."/>
            <person name="Stolte C."/>
            <person name="Sykes S."/>
            <person name="Wortman J."/>
            <person name="Nusbaum C."/>
            <person name="Birren B."/>
        </authorList>
    </citation>
    <scope>NUCLEOTIDE SEQUENCE [LARGE SCALE GENOMIC DNA]</scope>
    <source>
        <strain evidence="2 3">ATCC 38327</strain>
    </source>
</reference>